<comment type="similarity">
    <text evidence="5">Belongs to the protein kinase superfamily. STE Ser/Thr protein kinase family. MAP kinase kinase subfamily.</text>
</comment>
<dbReference type="PANTHER" id="PTHR48013:SF9">
    <property type="entry name" value="DUAL SPECIFICITY MITOGEN-ACTIVATED PROTEIN KINASE KINASE 5"/>
    <property type="match status" value="1"/>
</dbReference>
<evidence type="ECO:0000256" key="3">
    <source>
        <dbReference type="ARBA" id="ARBA00022777"/>
    </source>
</evidence>
<protein>
    <recommendedName>
        <fullName evidence="6">mitogen-activated protein kinase kinase</fullName>
        <ecNumber evidence="6">2.7.12.2</ecNumber>
    </recommendedName>
</protein>
<proteinExistence type="inferred from homology"/>
<feature type="domain" description="Protein kinase" evidence="12">
    <location>
        <begin position="61"/>
        <end position="320"/>
    </location>
</feature>
<organism evidence="13 14">
    <name type="scientific">Stentor coeruleus</name>
    <dbReference type="NCBI Taxonomy" id="5963"/>
    <lineage>
        <taxon>Eukaryota</taxon>
        <taxon>Sar</taxon>
        <taxon>Alveolata</taxon>
        <taxon>Ciliophora</taxon>
        <taxon>Postciliodesmatophora</taxon>
        <taxon>Heterotrichea</taxon>
        <taxon>Heterotrichida</taxon>
        <taxon>Stentoridae</taxon>
        <taxon>Stentor</taxon>
    </lineage>
</organism>
<dbReference type="InterPro" id="IPR000719">
    <property type="entry name" value="Prot_kinase_dom"/>
</dbReference>
<dbReference type="GO" id="GO:0004674">
    <property type="term" value="F:protein serine/threonine kinase activity"/>
    <property type="evidence" value="ECO:0007669"/>
    <property type="project" value="UniProtKB-KW"/>
</dbReference>
<keyword evidence="11" id="KW-0723">Serine/threonine-protein kinase</keyword>
<evidence type="ECO:0000256" key="1">
    <source>
        <dbReference type="ARBA" id="ARBA00022679"/>
    </source>
</evidence>
<dbReference type="EC" id="2.7.12.2" evidence="6"/>
<feature type="binding site" evidence="10">
    <location>
        <position position="90"/>
    </location>
    <ligand>
        <name>ATP</name>
        <dbReference type="ChEBI" id="CHEBI:30616"/>
    </ligand>
</feature>
<evidence type="ECO:0000256" key="5">
    <source>
        <dbReference type="ARBA" id="ARBA00038035"/>
    </source>
</evidence>
<comment type="catalytic activity">
    <reaction evidence="7">
        <text>L-seryl-[protein] + ATP = O-phospho-L-seryl-[protein] + ADP + H(+)</text>
        <dbReference type="Rhea" id="RHEA:17989"/>
        <dbReference type="Rhea" id="RHEA-COMP:9863"/>
        <dbReference type="Rhea" id="RHEA-COMP:11604"/>
        <dbReference type="ChEBI" id="CHEBI:15378"/>
        <dbReference type="ChEBI" id="CHEBI:29999"/>
        <dbReference type="ChEBI" id="CHEBI:30616"/>
        <dbReference type="ChEBI" id="CHEBI:83421"/>
        <dbReference type="ChEBI" id="CHEBI:456216"/>
        <dbReference type="EC" id="2.7.12.2"/>
    </reaction>
</comment>
<gene>
    <name evidence="13" type="ORF">SteCoe_9115</name>
</gene>
<evidence type="ECO:0000259" key="12">
    <source>
        <dbReference type="PROSITE" id="PS50011"/>
    </source>
</evidence>
<evidence type="ECO:0000313" key="14">
    <source>
        <dbReference type="Proteomes" id="UP000187209"/>
    </source>
</evidence>
<accession>A0A1R2CII5</accession>
<keyword evidence="1" id="KW-0808">Transferase</keyword>
<name>A0A1R2CII5_9CILI</name>
<comment type="catalytic activity">
    <reaction evidence="8">
        <text>L-threonyl-[protein] + ATP = O-phospho-L-threonyl-[protein] + ADP + H(+)</text>
        <dbReference type="Rhea" id="RHEA:46608"/>
        <dbReference type="Rhea" id="RHEA-COMP:11060"/>
        <dbReference type="Rhea" id="RHEA-COMP:11605"/>
        <dbReference type="ChEBI" id="CHEBI:15378"/>
        <dbReference type="ChEBI" id="CHEBI:30013"/>
        <dbReference type="ChEBI" id="CHEBI:30616"/>
        <dbReference type="ChEBI" id="CHEBI:61977"/>
        <dbReference type="ChEBI" id="CHEBI:456216"/>
        <dbReference type="EC" id="2.7.12.2"/>
    </reaction>
</comment>
<dbReference type="InterPro" id="IPR017441">
    <property type="entry name" value="Protein_kinase_ATP_BS"/>
</dbReference>
<keyword evidence="14" id="KW-1185">Reference proteome</keyword>
<dbReference type="CDD" id="cd06623">
    <property type="entry name" value="PKc_MAPKK_plant_like"/>
    <property type="match status" value="1"/>
</dbReference>
<evidence type="ECO:0000256" key="4">
    <source>
        <dbReference type="ARBA" id="ARBA00022840"/>
    </source>
</evidence>
<dbReference type="InterPro" id="IPR011009">
    <property type="entry name" value="Kinase-like_dom_sf"/>
</dbReference>
<evidence type="ECO:0000256" key="8">
    <source>
        <dbReference type="ARBA" id="ARBA00049299"/>
    </source>
</evidence>
<comment type="catalytic activity">
    <reaction evidence="9">
        <text>L-tyrosyl-[protein] + ATP = O-phospho-L-tyrosyl-[protein] + ADP + H(+)</text>
        <dbReference type="Rhea" id="RHEA:10596"/>
        <dbReference type="Rhea" id="RHEA-COMP:10136"/>
        <dbReference type="Rhea" id="RHEA-COMP:20101"/>
        <dbReference type="ChEBI" id="CHEBI:15378"/>
        <dbReference type="ChEBI" id="CHEBI:30616"/>
        <dbReference type="ChEBI" id="CHEBI:46858"/>
        <dbReference type="ChEBI" id="CHEBI:61978"/>
        <dbReference type="ChEBI" id="CHEBI:456216"/>
        <dbReference type="EC" id="2.7.12.2"/>
    </reaction>
</comment>
<dbReference type="AlphaFoldDB" id="A0A1R2CII5"/>
<comment type="caution">
    <text evidence="13">The sequence shown here is derived from an EMBL/GenBank/DDBJ whole genome shotgun (WGS) entry which is preliminary data.</text>
</comment>
<dbReference type="Pfam" id="PF00069">
    <property type="entry name" value="Pkinase"/>
    <property type="match status" value="1"/>
</dbReference>
<reference evidence="13 14" key="1">
    <citation type="submission" date="2016-11" db="EMBL/GenBank/DDBJ databases">
        <title>The macronuclear genome of Stentor coeruleus: a giant cell with tiny introns.</title>
        <authorList>
            <person name="Slabodnick M."/>
            <person name="Ruby J.G."/>
            <person name="Reiff S.B."/>
            <person name="Swart E.C."/>
            <person name="Gosai S."/>
            <person name="Prabakaran S."/>
            <person name="Witkowska E."/>
            <person name="Larue G.E."/>
            <person name="Fisher S."/>
            <person name="Freeman R.M."/>
            <person name="Gunawardena J."/>
            <person name="Chu W."/>
            <person name="Stover N.A."/>
            <person name="Gregory B.D."/>
            <person name="Nowacki M."/>
            <person name="Derisi J."/>
            <person name="Roy S.W."/>
            <person name="Marshall W.F."/>
            <person name="Sood P."/>
        </authorList>
    </citation>
    <scope>NUCLEOTIDE SEQUENCE [LARGE SCALE GENOMIC DNA]</scope>
    <source>
        <strain evidence="13">WM001</strain>
    </source>
</reference>
<keyword evidence="2 10" id="KW-0547">Nucleotide-binding</keyword>
<dbReference type="PANTHER" id="PTHR48013">
    <property type="entry name" value="DUAL SPECIFICITY MITOGEN-ACTIVATED PROTEIN KINASE KINASE 5-RELATED"/>
    <property type="match status" value="1"/>
</dbReference>
<dbReference type="PROSITE" id="PS00108">
    <property type="entry name" value="PROTEIN_KINASE_ST"/>
    <property type="match status" value="1"/>
</dbReference>
<evidence type="ECO:0000256" key="2">
    <source>
        <dbReference type="ARBA" id="ARBA00022741"/>
    </source>
</evidence>
<dbReference type="GO" id="GO:0005524">
    <property type="term" value="F:ATP binding"/>
    <property type="evidence" value="ECO:0007669"/>
    <property type="project" value="UniProtKB-UniRule"/>
</dbReference>
<dbReference type="Gene3D" id="1.10.510.10">
    <property type="entry name" value="Transferase(Phosphotransferase) domain 1"/>
    <property type="match status" value="1"/>
</dbReference>
<dbReference type="PROSITE" id="PS00107">
    <property type="entry name" value="PROTEIN_KINASE_ATP"/>
    <property type="match status" value="1"/>
</dbReference>
<dbReference type="SMART" id="SM00220">
    <property type="entry name" value="S_TKc"/>
    <property type="match status" value="1"/>
</dbReference>
<keyword evidence="4 10" id="KW-0067">ATP-binding</keyword>
<dbReference type="GO" id="GO:0004708">
    <property type="term" value="F:MAP kinase kinase activity"/>
    <property type="evidence" value="ECO:0007669"/>
    <property type="project" value="UniProtKB-EC"/>
</dbReference>
<dbReference type="OrthoDB" id="10252354at2759"/>
<sequence length="340" mass="38340">MNRGKKLILESVSDNTMEEDSLSVDVSSDALRFHKLDLEIGKEGITNTSTGVSLTLVPTEIEFGQVIGQGSSGVVFAARHIPSNTLIALKSINIYERDKRKQLENDLKALDEFSSPYLVKYYGAFFADGVVKVAMELMDLGSTRRVIQLLAGRPEPVMPESVLFRFTYSILQGLYYLHKEKHMVHRDIKPDNILINSKGDLKLCDFGVCRELANSAALCNTFVGTMTYMSPERLFRNAYGYPGDIWSVGLIVTELIRGFYPYPKPGNFIEMVENLQNLPPPQLPSNGLYSPQLVDFISRCLNTQPEQRATVQELLQHPWIQANQGNNVNIIEWYQGIIRK</sequence>
<dbReference type="Proteomes" id="UP000187209">
    <property type="component" value="Unassembled WGS sequence"/>
</dbReference>
<dbReference type="Gene3D" id="3.30.200.20">
    <property type="entry name" value="Phosphorylase Kinase, domain 1"/>
    <property type="match status" value="1"/>
</dbReference>
<evidence type="ECO:0000256" key="10">
    <source>
        <dbReference type="PROSITE-ProRule" id="PRU10141"/>
    </source>
</evidence>
<evidence type="ECO:0000256" key="6">
    <source>
        <dbReference type="ARBA" id="ARBA00038999"/>
    </source>
</evidence>
<evidence type="ECO:0000256" key="7">
    <source>
        <dbReference type="ARBA" id="ARBA00049014"/>
    </source>
</evidence>
<dbReference type="EMBL" id="MPUH01000140">
    <property type="protein sequence ID" value="OMJ88818.1"/>
    <property type="molecule type" value="Genomic_DNA"/>
</dbReference>
<evidence type="ECO:0000313" key="13">
    <source>
        <dbReference type="EMBL" id="OMJ88818.1"/>
    </source>
</evidence>
<dbReference type="PROSITE" id="PS50011">
    <property type="entry name" value="PROTEIN_KINASE_DOM"/>
    <property type="match status" value="1"/>
</dbReference>
<evidence type="ECO:0000256" key="9">
    <source>
        <dbReference type="ARBA" id="ARBA00051693"/>
    </source>
</evidence>
<dbReference type="InterPro" id="IPR008271">
    <property type="entry name" value="Ser/Thr_kinase_AS"/>
</dbReference>
<dbReference type="SUPFAM" id="SSF56112">
    <property type="entry name" value="Protein kinase-like (PK-like)"/>
    <property type="match status" value="1"/>
</dbReference>
<keyword evidence="3" id="KW-0418">Kinase</keyword>
<evidence type="ECO:0000256" key="11">
    <source>
        <dbReference type="RuleBase" id="RU000304"/>
    </source>
</evidence>